<dbReference type="Proteomes" id="UP001283361">
    <property type="component" value="Unassembled WGS sequence"/>
</dbReference>
<dbReference type="AlphaFoldDB" id="A0AAE0Y4D0"/>
<accession>A0AAE0Y4D0</accession>
<evidence type="ECO:0000313" key="3">
    <source>
        <dbReference type="Proteomes" id="UP001283361"/>
    </source>
</evidence>
<feature type="region of interest" description="Disordered" evidence="1">
    <location>
        <begin position="1"/>
        <end position="68"/>
    </location>
</feature>
<name>A0AAE0Y4D0_9GAST</name>
<feature type="compositionally biased region" description="Basic residues" evidence="1">
    <location>
        <begin position="57"/>
        <end position="68"/>
    </location>
</feature>
<gene>
    <name evidence="2" type="ORF">RRG08_004836</name>
</gene>
<evidence type="ECO:0000256" key="1">
    <source>
        <dbReference type="SAM" id="MobiDB-lite"/>
    </source>
</evidence>
<sequence>MAESARTPKGSTAGTIRPDPWSHKSHRVATIHMEKPQVTSRSRKSHRVATSLTSSSHKSHRVATGHIE</sequence>
<evidence type="ECO:0000313" key="2">
    <source>
        <dbReference type="EMBL" id="KAK3732645.1"/>
    </source>
</evidence>
<organism evidence="2 3">
    <name type="scientific">Elysia crispata</name>
    <name type="common">lettuce slug</name>
    <dbReference type="NCBI Taxonomy" id="231223"/>
    <lineage>
        <taxon>Eukaryota</taxon>
        <taxon>Metazoa</taxon>
        <taxon>Spiralia</taxon>
        <taxon>Lophotrochozoa</taxon>
        <taxon>Mollusca</taxon>
        <taxon>Gastropoda</taxon>
        <taxon>Heterobranchia</taxon>
        <taxon>Euthyneura</taxon>
        <taxon>Panpulmonata</taxon>
        <taxon>Sacoglossa</taxon>
        <taxon>Placobranchoidea</taxon>
        <taxon>Plakobranchidae</taxon>
        <taxon>Elysia</taxon>
    </lineage>
</organism>
<comment type="caution">
    <text evidence="2">The sequence shown here is derived from an EMBL/GenBank/DDBJ whole genome shotgun (WGS) entry which is preliminary data.</text>
</comment>
<reference evidence="2" key="1">
    <citation type="journal article" date="2023" name="G3 (Bethesda)">
        <title>A reference genome for the long-term kleptoplast-retaining sea slug Elysia crispata morphotype clarki.</title>
        <authorList>
            <person name="Eastman K.E."/>
            <person name="Pendleton A.L."/>
            <person name="Shaikh M.A."/>
            <person name="Suttiyut T."/>
            <person name="Ogas R."/>
            <person name="Tomko P."/>
            <person name="Gavelis G."/>
            <person name="Widhalm J.R."/>
            <person name="Wisecaver J.H."/>
        </authorList>
    </citation>
    <scope>NUCLEOTIDE SEQUENCE</scope>
    <source>
        <strain evidence="2">ECLA1</strain>
    </source>
</reference>
<proteinExistence type="predicted"/>
<keyword evidence="3" id="KW-1185">Reference proteome</keyword>
<dbReference type="EMBL" id="JAWDGP010006947">
    <property type="protein sequence ID" value="KAK3732645.1"/>
    <property type="molecule type" value="Genomic_DNA"/>
</dbReference>
<protein>
    <submittedName>
        <fullName evidence="2">Uncharacterized protein</fullName>
    </submittedName>
</protein>